<feature type="transmembrane region" description="Helical" evidence="2">
    <location>
        <begin position="130"/>
        <end position="150"/>
    </location>
</feature>
<feature type="transmembrane region" description="Helical" evidence="2">
    <location>
        <begin position="12"/>
        <end position="36"/>
    </location>
</feature>
<feature type="transmembrane region" description="Helical" evidence="2">
    <location>
        <begin position="223"/>
        <end position="244"/>
    </location>
</feature>
<evidence type="ECO:0000313" key="4">
    <source>
        <dbReference type="Proteomes" id="UP000272942"/>
    </source>
</evidence>
<sequence length="408" mass="47317">MKVLTTLLYEKRWIRITYIVCMLCISLANLVFSWLVYRDASLQVTGLVFDRTSDKLLAFLLTFNVIEIVFFVVDILAWTNTLWNEPDCWFIIDVANLFNILLSELPLSLINTYLSACHESAISEFLLVKSSMILGFTLIRFVALAVFYFMNSTDDGCVKMSDGSDIRLDAGPPHMSAVSARDSSDEETERCGKQNAAQTVHSSKVTTFCCDVVRVKRLRRFWLVVRVFILLGFFFLLLTNILIFKFTFVQTYKGYLEWRRILIGANHWDTVQNQMAERYFQDVEIFLKERELSTRKWLHLVSLEKLLRLQAVNASEEIGLNYIQSGTKNYCIFSQHVTYANRTTETSMTCWLLLSLDAFSETACSDVLENSRNLVRLKGLKIRFTYKPPDRRHHLGVLYYNATRTNIK</sequence>
<evidence type="ECO:0000256" key="2">
    <source>
        <dbReference type="SAM" id="Phobius"/>
    </source>
</evidence>
<keyword evidence="2" id="KW-0472">Membrane</keyword>
<reference evidence="5" key="1">
    <citation type="submission" date="2016-06" db="UniProtKB">
        <authorList>
            <consortium name="WormBaseParasite"/>
        </authorList>
    </citation>
    <scope>IDENTIFICATION</scope>
</reference>
<name>A0A183AJK5_9TREM</name>
<feature type="region of interest" description="Disordered" evidence="1">
    <location>
        <begin position="175"/>
        <end position="195"/>
    </location>
</feature>
<dbReference type="AlphaFoldDB" id="A0A183AJK5"/>
<feature type="transmembrane region" description="Helical" evidence="2">
    <location>
        <begin position="56"/>
        <end position="77"/>
    </location>
</feature>
<dbReference type="Proteomes" id="UP000272942">
    <property type="component" value="Unassembled WGS sequence"/>
</dbReference>
<gene>
    <name evidence="3" type="ORF">ECPE_LOCUS7140</name>
</gene>
<organism evidence="5">
    <name type="scientific">Echinostoma caproni</name>
    <dbReference type="NCBI Taxonomy" id="27848"/>
    <lineage>
        <taxon>Eukaryota</taxon>
        <taxon>Metazoa</taxon>
        <taxon>Spiralia</taxon>
        <taxon>Lophotrochozoa</taxon>
        <taxon>Platyhelminthes</taxon>
        <taxon>Trematoda</taxon>
        <taxon>Digenea</taxon>
        <taxon>Plagiorchiida</taxon>
        <taxon>Echinostomata</taxon>
        <taxon>Echinostomatoidea</taxon>
        <taxon>Echinostomatidae</taxon>
        <taxon>Echinostoma</taxon>
    </lineage>
</organism>
<keyword evidence="2" id="KW-1133">Transmembrane helix</keyword>
<protein>
    <submittedName>
        <fullName evidence="5">Ion_trans domain-containing protein</fullName>
    </submittedName>
</protein>
<dbReference type="WBParaSite" id="ECPE_0000715501-mRNA-1">
    <property type="protein sequence ID" value="ECPE_0000715501-mRNA-1"/>
    <property type="gene ID" value="ECPE_0000715501"/>
</dbReference>
<dbReference type="EMBL" id="UZAN01044214">
    <property type="protein sequence ID" value="VDP80268.1"/>
    <property type="molecule type" value="Genomic_DNA"/>
</dbReference>
<proteinExistence type="predicted"/>
<evidence type="ECO:0000313" key="3">
    <source>
        <dbReference type="EMBL" id="VDP80268.1"/>
    </source>
</evidence>
<evidence type="ECO:0000313" key="5">
    <source>
        <dbReference type="WBParaSite" id="ECPE_0000715501-mRNA-1"/>
    </source>
</evidence>
<keyword evidence="4" id="KW-1185">Reference proteome</keyword>
<dbReference type="OrthoDB" id="6268706at2759"/>
<accession>A0A183AJK5</accession>
<evidence type="ECO:0000256" key="1">
    <source>
        <dbReference type="SAM" id="MobiDB-lite"/>
    </source>
</evidence>
<reference evidence="3 4" key="2">
    <citation type="submission" date="2018-11" db="EMBL/GenBank/DDBJ databases">
        <authorList>
            <consortium name="Pathogen Informatics"/>
        </authorList>
    </citation>
    <scope>NUCLEOTIDE SEQUENCE [LARGE SCALE GENOMIC DNA]</scope>
    <source>
        <strain evidence="3 4">Egypt</strain>
    </source>
</reference>
<keyword evidence="2" id="KW-0812">Transmembrane</keyword>